<protein>
    <recommendedName>
        <fullName evidence="5">THAP-type domain-containing protein</fullName>
    </recommendedName>
</protein>
<organism evidence="3 4">
    <name type="scientific">Aphis craccivora</name>
    <name type="common">Cowpea aphid</name>
    <dbReference type="NCBI Taxonomy" id="307492"/>
    <lineage>
        <taxon>Eukaryota</taxon>
        <taxon>Metazoa</taxon>
        <taxon>Ecdysozoa</taxon>
        <taxon>Arthropoda</taxon>
        <taxon>Hexapoda</taxon>
        <taxon>Insecta</taxon>
        <taxon>Pterygota</taxon>
        <taxon>Neoptera</taxon>
        <taxon>Paraneoptera</taxon>
        <taxon>Hemiptera</taxon>
        <taxon>Sternorrhyncha</taxon>
        <taxon>Aphidomorpha</taxon>
        <taxon>Aphidoidea</taxon>
        <taxon>Aphididae</taxon>
        <taxon>Aphidini</taxon>
        <taxon>Aphis</taxon>
        <taxon>Aphis</taxon>
    </lineage>
</organism>
<gene>
    <name evidence="3" type="ORF">FWK35_00016051</name>
</gene>
<evidence type="ECO:0008006" key="5">
    <source>
        <dbReference type="Google" id="ProtNLM"/>
    </source>
</evidence>
<evidence type="ECO:0000313" key="4">
    <source>
        <dbReference type="Proteomes" id="UP000478052"/>
    </source>
</evidence>
<proteinExistence type="predicted"/>
<feature type="domain" description="Transposable element P transposase-like GTP-binding insertion" evidence="2">
    <location>
        <begin position="104"/>
        <end position="161"/>
    </location>
</feature>
<comment type="caution">
    <text evidence="3">The sequence shown here is derived from an EMBL/GenBank/DDBJ whole genome shotgun (WGS) entry which is preliminary data.</text>
</comment>
<accession>A0A6G0YCC2</accession>
<keyword evidence="4" id="KW-1185">Reference proteome</keyword>
<dbReference type="InterPro" id="IPR048365">
    <property type="entry name" value="TNP-like_RNaseH_N"/>
</dbReference>
<dbReference type="Pfam" id="PF21787">
    <property type="entry name" value="TNP-like_RNaseH_N"/>
    <property type="match status" value="1"/>
</dbReference>
<evidence type="ECO:0000259" key="2">
    <source>
        <dbReference type="Pfam" id="PF21788"/>
    </source>
</evidence>
<dbReference type="EMBL" id="VUJU01004866">
    <property type="protein sequence ID" value="KAF0752996.1"/>
    <property type="molecule type" value="Genomic_DNA"/>
</dbReference>
<feature type="domain" description="Transposable element P transposase-like RNase H" evidence="1">
    <location>
        <begin position="3"/>
        <end position="98"/>
    </location>
</feature>
<dbReference type="InterPro" id="IPR048366">
    <property type="entry name" value="TNP-like_GBD"/>
</dbReference>
<feature type="non-terminal residue" evidence="3">
    <location>
        <position position="165"/>
    </location>
</feature>
<name>A0A6G0YCC2_APHCR</name>
<evidence type="ECO:0000313" key="3">
    <source>
        <dbReference type="EMBL" id="KAF0752996.1"/>
    </source>
</evidence>
<dbReference type="OrthoDB" id="6626861at2759"/>
<feature type="non-terminal residue" evidence="3">
    <location>
        <position position="1"/>
    </location>
</feature>
<sequence>ETLSVNTNKLTNIGFEDLGDGITSEIYGEKADYGLVFLLLILALSYSKPIAMCASKGPVPGKILANLILKSITLLENVGANVNGVVSDGASNAPHFMKTVCDRIYIKKYLKVLSQCMADGIKFYRESQCVRLGGSEETKDFTRLFNNCFDACIKQKIFKTESMEK</sequence>
<evidence type="ECO:0000259" key="1">
    <source>
        <dbReference type="Pfam" id="PF21787"/>
    </source>
</evidence>
<dbReference type="Pfam" id="PF21788">
    <property type="entry name" value="TNP-like_GBD"/>
    <property type="match status" value="1"/>
</dbReference>
<reference evidence="3 4" key="1">
    <citation type="submission" date="2019-08" db="EMBL/GenBank/DDBJ databases">
        <title>Whole genome of Aphis craccivora.</title>
        <authorList>
            <person name="Voronova N.V."/>
            <person name="Shulinski R.S."/>
            <person name="Bandarenka Y.V."/>
            <person name="Zhorov D.G."/>
            <person name="Warner D."/>
        </authorList>
    </citation>
    <scope>NUCLEOTIDE SEQUENCE [LARGE SCALE GENOMIC DNA]</scope>
    <source>
        <strain evidence="3">180601</strain>
        <tissue evidence="3">Whole Body</tissue>
    </source>
</reference>
<dbReference type="Proteomes" id="UP000478052">
    <property type="component" value="Unassembled WGS sequence"/>
</dbReference>
<dbReference type="AlphaFoldDB" id="A0A6G0YCC2"/>